<proteinExistence type="predicted"/>
<feature type="compositionally biased region" description="Basic and acidic residues" evidence="1">
    <location>
        <begin position="39"/>
        <end position="58"/>
    </location>
</feature>
<name>C1N5S5_MICPC</name>
<evidence type="ECO:0000313" key="3">
    <source>
        <dbReference type="Proteomes" id="UP000001876"/>
    </source>
</evidence>
<sequence length="395" mass="39888">MSPPDSPSPAAAETEVFLTPATAKAKKPREAEEEEEDADGRGAARMDEAVARAAKDLGGDGDDAADLDGLADDDDAFYPDADAILTEAQRQATEMADQASAALSEGVDALSGMFGWSSASTTTTTTTTAETTARSTTSRPTDAETTTSSRDGVDDPFGIAQGISELWKGIDYLVADATGEGGDGEDAMTTTRGGGSGGGGGVWDGYAVVRRPRAKPPSTTPAQLREKFPALPSGSTLLECFACDVEQRYALATGDASGDASGGGERGKKKKNASAAAAAAAPEALATTPPTIVLPFAGALYVTERHACFAFEPAPLLRGDTPESFVVAHDAVDAVERTNAKDGGGGEGGGGGGGVRVTTKGADSGGGKKTVVFGGFQGEELEAALALLEHLASSE</sequence>
<gene>
    <name evidence="2" type="ORF">MICPUCDRAFT_53021</name>
</gene>
<dbReference type="Proteomes" id="UP000001876">
    <property type="component" value="Unassembled WGS sequence"/>
</dbReference>
<dbReference type="GeneID" id="9688855"/>
<keyword evidence="3" id="KW-1185">Reference proteome</keyword>
<evidence type="ECO:0000256" key="1">
    <source>
        <dbReference type="SAM" id="MobiDB-lite"/>
    </source>
</evidence>
<feature type="region of interest" description="Disordered" evidence="1">
    <location>
        <begin position="338"/>
        <end position="366"/>
    </location>
</feature>
<feature type="region of interest" description="Disordered" evidence="1">
    <location>
        <begin position="119"/>
        <end position="156"/>
    </location>
</feature>
<dbReference type="KEGG" id="mpp:MICPUCDRAFT_53021"/>
<protein>
    <submittedName>
        <fullName evidence="2">Predicted protein</fullName>
    </submittedName>
</protein>
<dbReference type="RefSeq" id="XP_003063207.1">
    <property type="nucleotide sequence ID" value="XM_003063161.1"/>
</dbReference>
<dbReference type="EMBL" id="GG663748">
    <property type="protein sequence ID" value="EEH52343.1"/>
    <property type="molecule type" value="Genomic_DNA"/>
</dbReference>
<dbReference type="AlphaFoldDB" id="C1N5S5"/>
<feature type="compositionally biased region" description="Acidic residues" evidence="1">
    <location>
        <begin position="59"/>
        <end position="75"/>
    </location>
</feature>
<reference evidence="2 3" key="1">
    <citation type="journal article" date="2009" name="Science">
        <title>Green evolution and dynamic adaptations revealed by genomes of the marine picoeukaryotes Micromonas.</title>
        <authorList>
            <person name="Worden A.Z."/>
            <person name="Lee J.H."/>
            <person name="Mock T."/>
            <person name="Rouze P."/>
            <person name="Simmons M.P."/>
            <person name="Aerts A.L."/>
            <person name="Allen A.E."/>
            <person name="Cuvelier M.L."/>
            <person name="Derelle E."/>
            <person name="Everett M.V."/>
            <person name="Foulon E."/>
            <person name="Grimwood J."/>
            <person name="Gundlach H."/>
            <person name="Henrissat B."/>
            <person name="Napoli C."/>
            <person name="McDonald S.M."/>
            <person name="Parker M.S."/>
            <person name="Rombauts S."/>
            <person name="Salamov A."/>
            <person name="Von Dassow P."/>
            <person name="Badger J.H."/>
            <person name="Coutinho P.M."/>
            <person name="Demir E."/>
            <person name="Dubchak I."/>
            <person name="Gentemann C."/>
            <person name="Eikrem W."/>
            <person name="Gready J.E."/>
            <person name="John U."/>
            <person name="Lanier W."/>
            <person name="Lindquist E.A."/>
            <person name="Lucas S."/>
            <person name="Mayer K.F."/>
            <person name="Moreau H."/>
            <person name="Not F."/>
            <person name="Otillar R."/>
            <person name="Panaud O."/>
            <person name="Pangilinan J."/>
            <person name="Paulsen I."/>
            <person name="Piegu B."/>
            <person name="Poliakov A."/>
            <person name="Robbens S."/>
            <person name="Schmutz J."/>
            <person name="Toulza E."/>
            <person name="Wyss T."/>
            <person name="Zelensky A."/>
            <person name="Zhou K."/>
            <person name="Armbrust E.V."/>
            <person name="Bhattacharya D."/>
            <person name="Goodenough U.W."/>
            <person name="Van de Peer Y."/>
            <person name="Grigoriev I.V."/>
        </authorList>
    </citation>
    <scope>NUCLEOTIDE SEQUENCE [LARGE SCALE GENOMIC DNA]</scope>
    <source>
        <strain evidence="2 3">CCMP1545</strain>
    </source>
</reference>
<accession>C1N5S5</accession>
<feature type="compositionally biased region" description="Low complexity" evidence="1">
    <location>
        <begin position="119"/>
        <end position="140"/>
    </location>
</feature>
<feature type="region of interest" description="Disordered" evidence="1">
    <location>
        <begin position="1"/>
        <end position="75"/>
    </location>
</feature>
<evidence type="ECO:0000313" key="2">
    <source>
        <dbReference type="EMBL" id="EEH52343.1"/>
    </source>
</evidence>
<organism evidence="3">
    <name type="scientific">Micromonas pusilla (strain CCMP1545)</name>
    <name type="common">Picoplanktonic green alga</name>
    <dbReference type="NCBI Taxonomy" id="564608"/>
    <lineage>
        <taxon>Eukaryota</taxon>
        <taxon>Viridiplantae</taxon>
        <taxon>Chlorophyta</taxon>
        <taxon>Mamiellophyceae</taxon>
        <taxon>Mamiellales</taxon>
        <taxon>Mamiellaceae</taxon>
        <taxon>Micromonas</taxon>
    </lineage>
</organism>
<feature type="compositionally biased region" description="Gly residues" evidence="1">
    <location>
        <begin position="342"/>
        <end position="355"/>
    </location>
</feature>